<dbReference type="EMBL" id="WVHK01000006">
    <property type="protein sequence ID" value="MXV18620.1"/>
    <property type="molecule type" value="Genomic_DNA"/>
</dbReference>
<sequence>MSSTTKSTKRAVKNPGAARFNKIYSKRKPTPIQALSDRELLTIILGNATAADSVCEEIGNLANFSKIGEGASMVHRPGISKGIALKLDALFETACRLG</sequence>
<name>A0A6I4YDW1_9DEIO</name>
<dbReference type="RefSeq" id="WP_160976634.1">
    <property type="nucleotide sequence ID" value="NZ_WVHK01000006.1"/>
</dbReference>
<keyword evidence="2" id="KW-1185">Reference proteome</keyword>
<organism evidence="1 2">
    <name type="scientific">Deinococcus xianganensis</name>
    <dbReference type="NCBI Taxonomy" id="1507289"/>
    <lineage>
        <taxon>Bacteria</taxon>
        <taxon>Thermotogati</taxon>
        <taxon>Deinococcota</taxon>
        <taxon>Deinococci</taxon>
        <taxon>Deinococcales</taxon>
        <taxon>Deinococcaceae</taxon>
        <taxon>Deinococcus</taxon>
    </lineage>
</organism>
<accession>A0A6I4YDW1</accession>
<gene>
    <name evidence="1" type="ORF">GLX28_03080</name>
</gene>
<evidence type="ECO:0000313" key="1">
    <source>
        <dbReference type="EMBL" id="MXV18620.1"/>
    </source>
</evidence>
<dbReference type="Proteomes" id="UP000430519">
    <property type="component" value="Unassembled WGS sequence"/>
</dbReference>
<proteinExistence type="predicted"/>
<dbReference type="AlphaFoldDB" id="A0A6I4YDW1"/>
<protein>
    <submittedName>
        <fullName evidence="1">Uncharacterized protein</fullName>
    </submittedName>
</protein>
<reference evidence="1 2" key="1">
    <citation type="submission" date="2019-11" db="EMBL/GenBank/DDBJ databases">
        <title>Genome sequence of Deinococcus xianganensis Y35, AI-2 producing algicidal bacterium, isolated from lake water.</title>
        <authorList>
            <person name="Li Y."/>
        </authorList>
    </citation>
    <scope>NUCLEOTIDE SEQUENCE [LARGE SCALE GENOMIC DNA]</scope>
    <source>
        <strain evidence="1 2">Y35</strain>
    </source>
</reference>
<comment type="caution">
    <text evidence="1">The sequence shown here is derived from an EMBL/GenBank/DDBJ whole genome shotgun (WGS) entry which is preliminary data.</text>
</comment>
<evidence type="ECO:0000313" key="2">
    <source>
        <dbReference type="Proteomes" id="UP000430519"/>
    </source>
</evidence>